<evidence type="ECO:0000256" key="2">
    <source>
        <dbReference type="ARBA" id="ARBA00022679"/>
    </source>
</evidence>
<dbReference type="GO" id="GO:0005739">
    <property type="term" value="C:mitochondrion"/>
    <property type="evidence" value="ECO:0007669"/>
    <property type="project" value="TreeGrafter"/>
</dbReference>
<evidence type="ECO:0000256" key="4">
    <source>
        <dbReference type="ARBA" id="ARBA00023315"/>
    </source>
</evidence>
<dbReference type="GO" id="GO:0031405">
    <property type="term" value="F:lipoic acid binding"/>
    <property type="evidence" value="ECO:0007669"/>
    <property type="project" value="TreeGrafter"/>
</dbReference>
<dbReference type="InterPro" id="IPR050743">
    <property type="entry name" value="2-oxoacid_DH_E2_comp"/>
</dbReference>
<gene>
    <name evidence="6" type="ORF">UFOPK1689_00520</name>
</gene>
<dbReference type="PROSITE" id="PS50968">
    <property type="entry name" value="BIOTINYL_LIPOYL"/>
    <property type="match status" value="1"/>
</dbReference>
<accession>A0A6J6E0J9</accession>
<dbReference type="InterPro" id="IPR003016">
    <property type="entry name" value="2-oxoA_DH_lipoyl-BS"/>
</dbReference>
<protein>
    <submittedName>
        <fullName evidence="6">Unannotated protein</fullName>
    </submittedName>
</protein>
<comment type="cofactor">
    <cofactor evidence="1">
        <name>(R)-lipoate</name>
        <dbReference type="ChEBI" id="CHEBI:83088"/>
    </cofactor>
</comment>
<dbReference type="PANTHER" id="PTHR43178">
    <property type="entry name" value="DIHYDROLIPOAMIDE ACETYLTRANSFERASE COMPONENT OF PYRUVATE DEHYDROGENASE COMPLEX"/>
    <property type="match status" value="1"/>
</dbReference>
<dbReference type="SUPFAM" id="SSF51230">
    <property type="entry name" value="Single hybrid motif"/>
    <property type="match status" value="1"/>
</dbReference>
<dbReference type="EMBL" id="CAEZTN010000010">
    <property type="protein sequence ID" value="CAB4568894.1"/>
    <property type="molecule type" value="Genomic_DNA"/>
</dbReference>
<feature type="domain" description="Lipoyl-binding" evidence="5">
    <location>
        <begin position="2"/>
        <end position="77"/>
    </location>
</feature>
<keyword evidence="2" id="KW-0808">Transferase</keyword>
<organism evidence="6">
    <name type="scientific">freshwater metagenome</name>
    <dbReference type="NCBI Taxonomy" id="449393"/>
    <lineage>
        <taxon>unclassified sequences</taxon>
        <taxon>metagenomes</taxon>
        <taxon>ecological metagenomes</taxon>
    </lineage>
</organism>
<dbReference type="InterPro" id="IPR000089">
    <property type="entry name" value="Biotin_lipoyl"/>
</dbReference>
<dbReference type="PANTHER" id="PTHR43178:SF5">
    <property type="entry name" value="LIPOAMIDE ACYLTRANSFERASE COMPONENT OF BRANCHED-CHAIN ALPHA-KETO ACID DEHYDROGENASE COMPLEX, MITOCHONDRIAL"/>
    <property type="match status" value="1"/>
</dbReference>
<evidence type="ECO:0000259" key="5">
    <source>
        <dbReference type="PROSITE" id="PS50968"/>
    </source>
</evidence>
<dbReference type="Gene3D" id="2.40.50.100">
    <property type="match status" value="1"/>
</dbReference>
<dbReference type="CDD" id="cd06849">
    <property type="entry name" value="lipoyl_domain"/>
    <property type="match status" value="1"/>
</dbReference>
<sequence>MKMTIKMPRVGDTVDEVYLVQWNKAVGDVVSVGDSLMQVETDKASVEVPSPVAGKIVEIFFKDGDEIKTGEPIAICESE</sequence>
<dbReference type="InterPro" id="IPR011053">
    <property type="entry name" value="Single_hybrid_motif"/>
</dbReference>
<dbReference type="Pfam" id="PF00364">
    <property type="entry name" value="Biotin_lipoyl"/>
    <property type="match status" value="1"/>
</dbReference>
<dbReference type="AlphaFoldDB" id="A0A6J6E0J9"/>
<keyword evidence="3" id="KW-0450">Lipoyl</keyword>
<proteinExistence type="predicted"/>
<evidence type="ECO:0000313" key="6">
    <source>
        <dbReference type="EMBL" id="CAB4568894.1"/>
    </source>
</evidence>
<evidence type="ECO:0000256" key="1">
    <source>
        <dbReference type="ARBA" id="ARBA00001938"/>
    </source>
</evidence>
<dbReference type="PROSITE" id="PS00189">
    <property type="entry name" value="LIPOYL"/>
    <property type="match status" value="1"/>
</dbReference>
<evidence type="ECO:0000256" key="3">
    <source>
        <dbReference type="ARBA" id="ARBA00022823"/>
    </source>
</evidence>
<dbReference type="GO" id="GO:0016407">
    <property type="term" value="F:acetyltransferase activity"/>
    <property type="evidence" value="ECO:0007669"/>
    <property type="project" value="TreeGrafter"/>
</dbReference>
<keyword evidence="4" id="KW-0012">Acyltransferase</keyword>
<name>A0A6J6E0J9_9ZZZZ</name>
<reference evidence="6" key="1">
    <citation type="submission" date="2020-05" db="EMBL/GenBank/DDBJ databases">
        <authorList>
            <person name="Chiriac C."/>
            <person name="Salcher M."/>
            <person name="Ghai R."/>
            <person name="Kavagutti S V."/>
        </authorList>
    </citation>
    <scope>NUCLEOTIDE SEQUENCE</scope>
</reference>